<dbReference type="KEGG" id="minf:MESINF_0281"/>
<dbReference type="Pfam" id="PF17253">
    <property type="entry name" value="DUF5320"/>
    <property type="match status" value="1"/>
</dbReference>
<evidence type="ECO:0000313" key="2">
    <source>
        <dbReference type="EMBL" id="SSC11730.1"/>
    </source>
</evidence>
<dbReference type="EMBL" id="LS974202">
    <property type="protein sequence ID" value="SSC11730.1"/>
    <property type="molecule type" value="Genomic_DNA"/>
</dbReference>
<proteinExistence type="predicted"/>
<accession>A0A7Z7PPU3</accession>
<dbReference type="AlphaFoldDB" id="A0A7Z7PPU3"/>
<evidence type="ECO:0000256" key="1">
    <source>
        <dbReference type="SAM" id="MobiDB-lite"/>
    </source>
</evidence>
<keyword evidence="3" id="KW-1185">Reference proteome</keyword>
<evidence type="ECO:0000313" key="3">
    <source>
        <dbReference type="Proteomes" id="UP000250796"/>
    </source>
</evidence>
<reference evidence="2 3" key="1">
    <citation type="submission" date="2017-01" db="EMBL/GenBank/DDBJ databases">
        <authorList>
            <person name="Erauso G."/>
        </authorList>
    </citation>
    <scope>NUCLEOTIDE SEQUENCE [LARGE SCALE GENOMIC DNA]</scope>
    <source>
        <strain evidence="2">MESINF1</strain>
    </source>
</reference>
<dbReference type="Proteomes" id="UP000250796">
    <property type="component" value="Chromosome MESINF"/>
</dbReference>
<feature type="compositionally biased region" description="Gly residues" evidence="1">
    <location>
        <begin position="8"/>
        <end position="20"/>
    </location>
</feature>
<name>A0A7Z7PPU3_9BACT</name>
<protein>
    <recommendedName>
        <fullName evidence="4">DUF5320 domain-containing protein</fullName>
    </recommendedName>
</protein>
<gene>
    <name evidence="2" type="ORF">MESINF_0281</name>
</gene>
<organism evidence="2 3">
    <name type="scientific">Mesotoga infera</name>
    <dbReference type="NCBI Taxonomy" id="1236046"/>
    <lineage>
        <taxon>Bacteria</taxon>
        <taxon>Thermotogati</taxon>
        <taxon>Thermotogota</taxon>
        <taxon>Thermotogae</taxon>
        <taxon>Kosmotogales</taxon>
        <taxon>Kosmotogaceae</taxon>
        <taxon>Mesotoga</taxon>
    </lineage>
</organism>
<feature type="region of interest" description="Disordered" evidence="1">
    <location>
        <begin position="1"/>
        <end position="25"/>
    </location>
</feature>
<dbReference type="InterPro" id="IPR035205">
    <property type="entry name" value="DUF5320"/>
</dbReference>
<evidence type="ECO:0008006" key="4">
    <source>
        <dbReference type="Google" id="ProtNLM"/>
    </source>
</evidence>
<sequence>MPWRDGTGPSGQGPMTGRGMGNCAPKDSVSGLDVTRIYGGRMFFGGGFYLRGFRLGLGLSTGHRRGFRLGRRG</sequence>